<evidence type="ECO:0000256" key="1">
    <source>
        <dbReference type="ARBA" id="ARBA00000085"/>
    </source>
</evidence>
<dbReference type="PROSITE" id="PS50109">
    <property type="entry name" value="HIS_KIN"/>
    <property type="match status" value="1"/>
</dbReference>
<dbReference type="Gene3D" id="1.10.287.130">
    <property type="match status" value="1"/>
</dbReference>
<dbReference type="InterPro" id="IPR036097">
    <property type="entry name" value="HisK_dim/P_sf"/>
</dbReference>
<dbReference type="CDD" id="cd00082">
    <property type="entry name" value="HisKA"/>
    <property type="match status" value="1"/>
</dbReference>
<feature type="transmembrane region" description="Helical" evidence="7">
    <location>
        <begin position="318"/>
        <end position="339"/>
    </location>
</feature>
<dbReference type="InterPro" id="IPR005467">
    <property type="entry name" value="His_kinase_dom"/>
</dbReference>
<reference evidence="10" key="1">
    <citation type="journal article" date="2017" name="Proc. Natl. Acad. Sci. U.S.A.">
        <title>Simulation of Deepwater Horizon oil plume reveals substrate specialization within a complex community of hydrocarbon-degraders.</title>
        <authorList>
            <person name="Hu P."/>
            <person name="Dubinsky E.A."/>
            <person name="Probst A.J."/>
            <person name="Wang J."/>
            <person name="Sieber C.M.K."/>
            <person name="Tom L.M."/>
            <person name="Gardinali P."/>
            <person name="Banfield J.F."/>
            <person name="Atlas R.M."/>
            <person name="Andersen G.L."/>
        </authorList>
    </citation>
    <scope>NUCLEOTIDE SEQUENCE [LARGE SCALE GENOMIC DNA]</scope>
</reference>
<dbReference type="InterPro" id="IPR003661">
    <property type="entry name" value="HisK_dim/P_dom"/>
</dbReference>
<evidence type="ECO:0000313" key="10">
    <source>
        <dbReference type="Proteomes" id="UP000196531"/>
    </source>
</evidence>
<evidence type="ECO:0000256" key="4">
    <source>
        <dbReference type="ARBA" id="ARBA00022679"/>
    </source>
</evidence>
<evidence type="ECO:0000256" key="7">
    <source>
        <dbReference type="SAM" id="Phobius"/>
    </source>
</evidence>
<keyword evidence="7" id="KW-1133">Transmembrane helix</keyword>
<dbReference type="Gene3D" id="3.30.565.10">
    <property type="entry name" value="Histidine kinase-like ATPase, C-terminal domain"/>
    <property type="match status" value="1"/>
</dbReference>
<keyword evidence="3" id="KW-0597">Phosphoprotein</keyword>
<feature type="coiled-coil region" evidence="6">
    <location>
        <begin position="425"/>
        <end position="456"/>
    </location>
</feature>
<dbReference type="AlphaFoldDB" id="A0A1Y5FA02"/>
<dbReference type="Pfam" id="PF00512">
    <property type="entry name" value="HisKA"/>
    <property type="match status" value="1"/>
</dbReference>
<evidence type="ECO:0000256" key="3">
    <source>
        <dbReference type="ARBA" id="ARBA00022553"/>
    </source>
</evidence>
<dbReference type="SUPFAM" id="SSF55874">
    <property type="entry name" value="ATPase domain of HSP90 chaperone/DNA topoisomerase II/histidine kinase"/>
    <property type="match status" value="1"/>
</dbReference>
<dbReference type="GO" id="GO:0000155">
    <property type="term" value="F:phosphorelay sensor kinase activity"/>
    <property type="evidence" value="ECO:0007669"/>
    <property type="project" value="InterPro"/>
</dbReference>
<dbReference type="Proteomes" id="UP000196531">
    <property type="component" value="Unassembled WGS sequence"/>
</dbReference>
<feature type="transmembrane region" description="Helical" evidence="7">
    <location>
        <begin position="68"/>
        <end position="88"/>
    </location>
</feature>
<feature type="transmembrane region" description="Helical" evidence="7">
    <location>
        <begin position="186"/>
        <end position="209"/>
    </location>
</feature>
<keyword evidence="5" id="KW-0418">Kinase</keyword>
<keyword evidence="7" id="KW-0812">Transmembrane</keyword>
<dbReference type="InterPro" id="IPR033425">
    <property type="entry name" value="MASE3"/>
</dbReference>
<dbReference type="PANTHER" id="PTHR43304">
    <property type="entry name" value="PHYTOCHROME-LIKE PROTEIN CPH1"/>
    <property type="match status" value="1"/>
</dbReference>
<dbReference type="PRINTS" id="PR00344">
    <property type="entry name" value="BCTRLSENSOR"/>
</dbReference>
<evidence type="ECO:0000256" key="2">
    <source>
        <dbReference type="ARBA" id="ARBA00012438"/>
    </source>
</evidence>
<evidence type="ECO:0000256" key="5">
    <source>
        <dbReference type="ARBA" id="ARBA00022777"/>
    </source>
</evidence>
<feature type="transmembrane region" description="Helical" evidence="7">
    <location>
        <begin position="150"/>
        <end position="174"/>
    </location>
</feature>
<comment type="caution">
    <text evidence="9">The sequence shown here is derived from an EMBL/GenBank/DDBJ whole genome shotgun (WGS) entry which is preliminary data.</text>
</comment>
<keyword evidence="4" id="KW-0808">Transferase</keyword>
<dbReference type="Pfam" id="PF17159">
    <property type="entry name" value="MASE3"/>
    <property type="match status" value="1"/>
</dbReference>
<dbReference type="InterPro" id="IPR003594">
    <property type="entry name" value="HATPase_dom"/>
</dbReference>
<organism evidence="9 10">
    <name type="scientific">Halobacteriovorax marinus</name>
    <dbReference type="NCBI Taxonomy" id="97084"/>
    <lineage>
        <taxon>Bacteria</taxon>
        <taxon>Pseudomonadati</taxon>
        <taxon>Bdellovibrionota</taxon>
        <taxon>Bacteriovoracia</taxon>
        <taxon>Bacteriovoracales</taxon>
        <taxon>Halobacteriovoraceae</taxon>
        <taxon>Halobacteriovorax</taxon>
    </lineage>
</organism>
<accession>A0A1Y5FA02</accession>
<name>A0A1Y5FA02_9BACT</name>
<feature type="transmembrane region" description="Helical" evidence="7">
    <location>
        <begin position="124"/>
        <end position="143"/>
    </location>
</feature>
<evidence type="ECO:0000256" key="6">
    <source>
        <dbReference type="SAM" id="Coils"/>
    </source>
</evidence>
<dbReference type="InterPro" id="IPR052162">
    <property type="entry name" value="Sensor_kinase/Photoreceptor"/>
</dbReference>
<proteinExistence type="predicted"/>
<evidence type="ECO:0000313" key="9">
    <source>
        <dbReference type="EMBL" id="OUR97858.1"/>
    </source>
</evidence>
<protein>
    <recommendedName>
        <fullName evidence="2">histidine kinase</fullName>
        <ecNumber evidence="2">2.7.13.3</ecNumber>
    </recommendedName>
</protein>
<keyword evidence="6" id="KW-0175">Coiled coil</keyword>
<dbReference type="Pfam" id="PF02518">
    <property type="entry name" value="HATPase_c"/>
    <property type="match status" value="1"/>
</dbReference>
<dbReference type="InterPro" id="IPR036890">
    <property type="entry name" value="HATPase_C_sf"/>
</dbReference>
<gene>
    <name evidence="9" type="ORF">A9Q84_06580</name>
</gene>
<dbReference type="EC" id="2.7.13.3" evidence="2"/>
<dbReference type="SMART" id="SM00387">
    <property type="entry name" value="HATPase_c"/>
    <property type="match status" value="1"/>
</dbReference>
<dbReference type="EMBL" id="MAAO01000005">
    <property type="protein sequence ID" value="OUR97858.1"/>
    <property type="molecule type" value="Genomic_DNA"/>
</dbReference>
<feature type="transmembrane region" description="Helical" evidence="7">
    <location>
        <begin position="286"/>
        <end position="306"/>
    </location>
</feature>
<dbReference type="SUPFAM" id="SSF47384">
    <property type="entry name" value="Homodimeric domain of signal transducing histidine kinase"/>
    <property type="match status" value="1"/>
</dbReference>
<sequence length="588" mass="66341">MKEARQAQALEEKFEPALEVQLEMSHAESSVHHQVRGHVGWMRPFIDIIYGKKKHSSEYINSQKLPNIMVYGVFIVCILPIFLNFLGIDFSSPKVSLDAAKIINVVDHRFNILNGAFTHALLEWAAFTTAILTVVLAFTHYAIKRDPATPIIAVALLCAGFMDAFHTLAATRLIEAAAPNENLIPFTWAICRLFNSIICLVGVSVFLFRKKSTSVKYGTQLIALTSLVFMVAAYVTIHLAATSENLPQTTFPGNIITRPWDVYPFLVFCLGALFYWVFFNRRPGPFLHSLLLSTVADLAVQIHMALGSTALFDNHFNIAHFLKIFSYMIPFAGLAFEYIRTFKTAERISDQLLKRNRDLDDFTYIASHDLKEPLRGIKSNIMFLKRDCGADITEKGIARIERVTNLANRMEDLVKSLLKYSQIEKERTQNEVVSLNEIVDDAIENLEVRIKEENVQLNVANLPDIQGDKVKLTELFTNLISNGIKYNEKKNKIIDIGISHFLISPGAESRKSFGPTIYVRDNGIGIPEEHKLNIFKIFKRLHAKDEYGGGTGAGLTIVKKIIDHHDGIIWIDSDINIGSTFYFKLGEE</sequence>
<keyword evidence="7" id="KW-0472">Membrane</keyword>
<comment type="catalytic activity">
    <reaction evidence="1">
        <text>ATP + protein L-histidine = ADP + protein N-phospho-L-histidine.</text>
        <dbReference type="EC" id="2.7.13.3"/>
    </reaction>
</comment>
<feature type="transmembrane region" description="Helical" evidence="7">
    <location>
        <begin position="262"/>
        <end position="279"/>
    </location>
</feature>
<feature type="domain" description="Histidine kinase" evidence="8">
    <location>
        <begin position="365"/>
        <end position="588"/>
    </location>
</feature>
<dbReference type="SMART" id="SM00388">
    <property type="entry name" value="HisKA"/>
    <property type="match status" value="1"/>
</dbReference>
<dbReference type="InterPro" id="IPR004358">
    <property type="entry name" value="Sig_transdc_His_kin-like_C"/>
</dbReference>
<dbReference type="PANTHER" id="PTHR43304:SF1">
    <property type="entry name" value="PAC DOMAIN-CONTAINING PROTEIN"/>
    <property type="match status" value="1"/>
</dbReference>
<feature type="transmembrane region" description="Helical" evidence="7">
    <location>
        <begin position="221"/>
        <end position="242"/>
    </location>
</feature>
<evidence type="ECO:0000259" key="8">
    <source>
        <dbReference type="PROSITE" id="PS50109"/>
    </source>
</evidence>
<dbReference type="FunFam" id="3.30.565.10:FF:000006">
    <property type="entry name" value="Sensor histidine kinase WalK"/>
    <property type="match status" value="1"/>
</dbReference>